<dbReference type="SUPFAM" id="SSF48452">
    <property type="entry name" value="TPR-like"/>
    <property type="match status" value="1"/>
</dbReference>
<dbReference type="GO" id="GO:0043531">
    <property type="term" value="F:ADP binding"/>
    <property type="evidence" value="ECO:0007669"/>
    <property type="project" value="InterPro"/>
</dbReference>
<dbReference type="InterPro" id="IPR036388">
    <property type="entry name" value="WH-like_DNA-bd_sf"/>
</dbReference>
<dbReference type="PANTHER" id="PTHR35807">
    <property type="entry name" value="TRANSCRIPTIONAL REGULATOR REDD-RELATED"/>
    <property type="match status" value="1"/>
</dbReference>
<dbReference type="InterPro" id="IPR003593">
    <property type="entry name" value="AAA+_ATPase"/>
</dbReference>
<reference evidence="7 8" key="1">
    <citation type="submission" date="2019-03" db="EMBL/GenBank/DDBJ databases">
        <title>Draft genome sequences of novel Actinobacteria.</title>
        <authorList>
            <person name="Sahin N."/>
            <person name="Ay H."/>
            <person name="Saygin H."/>
        </authorList>
    </citation>
    <scope>NUCLEOTIDE SEQUENCE [LARGE SCALE GENOMIC DNA]</scope>
    <source>
        <strain evidence="7 8">H3C3</strain>
    </source>
</reference>
<evidence type="ECO:0000256" key="3">
    <source>
        <dbReference type="ARBA" id="ARBA00023125"/>
    </source>
</evidence>
<name>A0A4V2YYG7_9ACTN</name>
<dbReference type="SMART" id="SM00382">
    <property type="entry name" value="AAA"/>
    <property type="match status" value="1"/>
</dbReference>
<dbReference type="Gene3D" id="1.10.10.10">
    <property type="entry name" value="Winged helix-like DNA-binding domain superfamily/Winged helix DNA-binding domain"/>
    <property type="match status" value="2"/>
</dbReference>
<dbReference type="PANTHER" id="PTHR35807:SF1">
    <property type="entry name" value="TRANSCRIPTIONAL REGULATOR REDD"/>
    <property type="match status" value="1"/>
</dbReference>
<dbReference type="SUPFAM" id="SSF46894">
    <property type="entry name" value="C-terminal effector domain of the bipartite response regulators"/>
    <property type="match status" value="1"/>
</dbReference>
<dbReference type="Pfam" id="PF03704">
    <property type="entry name" value="BTAD"/>
    <property type="match status" value="1"/>
</dbReference>
<dbReference type="InterPro" id="IPR027417">
    <property type="entry name" value="P-loop_NTPase"/>
</dbReference>
<evidence type="ECO:0000256" key="4">
    <source>
        <dbReference type="ARBA" id="ARBA00023163"/>
    </source>
</evidence>
<keyword evidence="4" id="KW-0804">Transcription</keyword>
<dbReference type="GO" id="GO:0000160">
    <property type="term" value="P:phosphorelay signal transduction system"/>
    <property type="evidence" value="ECO:0007669"/>
    <property type="project" value="InterPro"/>
</dbReference>
<dbReference type="InterPro" id="IPR001867">
    <property type="entry name" value="OmpR/PhoB-type_DNA-bd"/>
</dbReference>
<feature type="DNA-binding region" description="OmpR/PhoB-type" evidence="5">
    <location>
        <begin position="14"/>
        <end position="111"/>
    </location>
</feature>
<evidence type="ECO:0000256" key="5">
    <source>
        <dbReference type="PROSITE-ProRule" id="PRU01091"/>
    </source>
</evidence>
<evidence type="ECO:0000256" key="1">
    <source>
        <dbReference type="ARBA" id="ARBA00005820"/>
    </source>
</evidence>
<evidence type="ECO:0000259" key="6">
    <source>
        <dbReference type="PROSITE" id="PS51755"/>
    </source>
</evidence>
<accession>A0A4V2YYG7</accession>
<keyword evidence="3 5" id="KW-0238">DNA-binding</keyword>
<dbReference type="AlphaFoldDB" id="A0A4V2YYG7"/>
<feature type="domain" description="OmpR/PhoB-type" evidence="6">
    <location>
        <begin position="14"/>
        <end position="111"/>
    </location>
</feature>
<dbReference type="PROSITE" id="PS51755">
    <property type="entry name" value="OMPR_PHOB"/>
    <property type="match status" value="1"/>
</dbReference>
<dbReference type="InterPro" id="IPR049945">
    <property type="entry name" value="AAA_22"/>
</dbReference>
<dbReference type="InterPro" id="IPR005158">
    <property type="entry name" value="BTAD"/>
</dbReference>
<dbReference type="OrthoDB" id="5521887at2"/>
<dbReference type="PRINTS" id="PR00364">
    <property type="entry name" value="DISEASERSIST"/>
</dbReference>
<dbReference type="GO" id="GO:0006355">
    <property type="term" value="P:regulation of DNA-templated transcription"/>
    <property type="evidence" value="ECO:0007669"/>
    <property type="project" value="InterPro"/>
</dbReference>
<dbReference type="SMART" id="SM00862">
    <property type="entry name" value="Trans_reg_C"/>
    <property type="match status" value="1"/>
</dbReference>
<comment type="similarity">
    <text evidence="1">Belongs to the AfsR/DnrI/RedD regulatory family.</text>
</comment>
<sequence length="654" mass="70159">MAGPGELDAAAGRRPGARESQLRFGVLGSLVVHRGEQAVLVGAAKQRSLLAALLLRAGRSVSVDELAECVWADNAPRRMVSTLRVYLMRLRQLLGEPELIETTSTGYVLRVRDQDLDLGRFEDLAGRGMAASAAGELDEAVALFDRALDEWRGPALADVHSEALHRVEVPRLQERKLDIEAARIDAVLRKGGHRGLIGPLSRLTEQHPLREQFWAQLMLALYRSGSRAEAVDAYHTLRDLLAERLGIDPGPEVEGLHSAMLSRDPALDRAPVAQEPTPSQVAPVVADFMGRDAEAEVICGLLDAGVTSATVPVVTVCGPPGVGKTSLATFVARQCHERFPDGQLFADLRGYSAGVPRSTSSVLTGFLRALGVPPEQVPAEQDEQAAVYRTLLDGKRVLVVLDNVAHAEQVRPLLPGTPGCAVLVTSRQELRGLIVTNDARLVPLGVLAPGAAVALLARILGEDVFAAQSDAVKRLAELCGHLPLALRIAAANLVGRPQLDVAAYVREFRSGDLLAALSAEGDEAATRAAFDLSYAKLPPPVQATFQLVGHIPGPDFTPEAVAVLADMPVVQAARHLERLATTNLVQRKPGGRYHLHDLLRDYALLRRAEQARDERARTVGTGCAGGGSARRPSCVLRVRESGAPRRALWRCCPS</sequence>
<evidence type="ECO:0000313" key="7">
    <source>
        <dbReference type="EMBL" id="TDD93027.1"/>
    </source>
</evidence>
<dbReference type="SMART" id="SM01043">
    <property type="entry name" value="BTAD"/>
    <property type="match status" value="1"/>
</dbReference>
<proteinExistence type="inferred from homology"/>
<comment type="caution">
    <text evidence="7">The sequence shown here is derived from an EMBL/GenBank/DDBJ whole genome shotgun (WGS) entry which is preliminary data.</text>
</comment>
<dbReference type="InterPro" id="IPR016032">
    <property type="entry name" value="Sig_transdc_resp-reg_C-effctor"/>
</dbReference>
<keyword evidence="2" id="KW-0805">Transcription regulation</keyword>
<dbReference type="CDD" id="cd15831">
    <property type="entry name" value="BTAD"/>
    <property type="match status" value="1"/>
</dbReference>
<dbReference type="Pfam" id="PF13401">
    <property type="entry name" value="AAA_22"/>
    <property type="match status" value="1"/>
</dbReference>
<evidence type="ECO:0000313" key="8">
    <source>
        <dbReference type="Proteomes" id="UP000294513"/>
    </source>
</evidence>
<dbReference type="GO" id="GO:0003677">
    <property type="term" value="F:DNA binding"/>
    <property type="evidence" value="ECO:0007669"/>
    <property type="project" value="UniProtKB-UniRule"/>
</dbReference>
<dbReference type="Pfam" id="PF00486">
    <property type="entry name" value="Trans_reg_C"/>
    <property type="match status" value="1"/>
</dbReference>
<dbReference type="SUPFAM" id="SSF52540">
    <property type="entry name" value="P-loop containing nucleoside triphosphate hydrolases"/>
    <property type="match status" value="1"/>
</dbReference>
<organism evidence="7 8">
    <name type="scientific">Actinomadura rubrisoli</name>
    <dbReference type="NCBI Taxonomy" id="2530368"/>
    <lineage>
        <taxon>Bacteria</taxon>
        <taxon>Bacillati</taxon>
        <taxon>Actinomycetota</taxon>
        <taxon>Actinomycetes</taxon>
        <taxon>Streptosporangiales</taxon>
        <taxon>Thermomonosporaceae</taxon>
        <taxon>Actinomadura</taxon>
    </lineage>
</organism>
<gene>
    <name evidence="7" type="ORF">E1298_10455</name>
</gene>
<protein>
    <recommendedName>
        <fullName evidence="6">OmpR/PhoB-type domain-containing protein</fullName>
    </recommendedName>
</protein>
<evidence type="ECO:0000256" key="2">
    <source>
        <dbReference type="ARBA" id="ARBA00023015"/>
    </source>
</evidence>
<dbReference type="Gene3D" id="3.40.50.300">
    <property type="entry name" value="P-loop containing nucleotide triphosphate hydrolases"/>
    <property type="match status" value="1"/>
</dbReference>
<dbReference type="InterPro" id="IPR011990">
    <property type="entry name" value="TPR-like_helical_dom_sf"/>
</dbReference>
<dbReference type="EMBL" id="SMKU01000036">
    <property type="protein sequence ID" value="TDD93027.1"/>
    <property type="molecule type" value="Genomic_DNA"/>
</dbReference>
<dbReference type="Gene3D" id="1.25.40.10">
    <property type="entry name" value="Tetratricopeptide repeat domain"/>
    <property type="match status" value="1"/>
</dbReference>
<keyword evidence="8" id="KW-1185">Reference proteome</keyword>
<dbReference type="InterPro" id="IPR051677">
    <property type="entry name" value="AfsR-DnrI-RedD_regulator"/>
</dbReference>
<dbReference type="Proteomes" id="UP000294513">
    <property type="component" value="Unassembled WGS sequence"/>
</dbReference>
<dbReference type="FunFam" id="1.25.40.10:FF:000222">
    <property type="entry name" value="SARP family transcriptional regulator"/>
    <property type="match status" value="1"/>
</dbReference>